<comment type="caution">
    <text evidence="1">The sequence shown here is derived from an EMBL/GenBank/DDBJ whole genome shotgun (WGS) entry which is preliminary data.</text>
</comment>
<gene>
    <name evidence="1" type="ORF">SDC9_120630</name>
</gene>
<dbReference type="AlphaFoldDB" id="A0A645C824"/>
<protein>
    <submittedName>
        <fullName evidence="1">Uncharacterized protein</fullName>
    </submittedName>
</protein>
<reference evidence="1" key="1">
    <citation type="submission" date="2019-08" db="EMBL/GenBank/DDBJ databases">
        <authorList>
            <person name="Kucharzyk K."/>
            <person name="Murdoch R.W."/>
            <person name="Higgins S."/>
            <person name="Loffler F."/>
        </authorList>
    </citation>
    <scope>NUCLEOTIDE SEQUENCE</scope>
</reference>
<organism evidence="1">
    <name type="scientific">bioreactor metagenome</name>
    <dbReference type="NCBI Taxonomy" id="1076179"/>
    <lineage>
        <taxon>unclassified sequences</taxon>
        <taxon>metagenomes</taxon>
        <taxon>ecological metagenomes</taxon>
    </lineage>
</organism>
<accession>A0A645C824</accession>
<dbReference type="EMBL" id="VSSQ01025491">
    <property type="protein sequence ID" value="MPM73648.1"/>
    <property type="molecule type" value="Genomic_DNA"/>
</dbReference>
<sequence length="65" mass="7332">MILLIPILALIIYLQREMLTTEMLWGALIGGLTGALMGLRATAKHWKTINHLLADLKELGEYERV</sequence>
<proteinExistence type="predicted"/>
<name>A0A645C824_9ZZZZ</name>
<evidence type="ECO:0000313" key="1">
    <source>
        <dbReference type="EMBL" id="MPM73648.1"/>
    </source>
</evidence>